<dbReference type="Proteomes" id="UP001059617">
    <property type="component" value="Chromosome"/>
</dbReference>
<reference evidence="1" key="1">
    <citation type="submission" date="2021-04" db="EMBL/GenBank/DDBJ databases">
        <authorList>
            <person name="Hartkoorn R.C."/>
            <person name="Beaudoing E."/>
            <person name="Hot D."/>
        </authorList>
    </citation>
    <scope>NUCLEOTIDE SEQUENCE</scope>
    <source>
        <strain evidence="1">NRRL B-16292</strain>
    </source>
</reference>
<organism evidence="1 2">
    <name type="scientific">Dactylosporangium fulvum</name>
    <dbReference type="NCBI Taxonomy" id="53359"/>
    <lineage>
        <taxon>Bacteria</taxon>
        <taxon>Bacillati</taxon>
        <taxon>Actinomycetota</taxon>
        <taxon>Actinomycetes</taxon>
        <taxon>Micromonosporales</taxon>
        <taxon>Micromonosporaceae</taxon>
        <taxon>Dactylosporangium</taxon>
    </lineage>
</organism>
<gene>
    <name evidence="1" type="ORF">Dfulv_16870</name>
</gene>
<reference evidence="1" key="2">
    <citation type="submission" date="2022-09" db="EMBL/GenBank/DDBJ databases">
        <title>Biosynthetic gene clusters of Dactylosporangioum fulvum.</title>
        <authorList>
            <person name="Caradec T."/>
        </authorList>
    </citation>
    <scope>NUCLEOTIDE SEQUENCE</scope>
    <source>
        <strain evidence="1">NRRL B-16292</strain>
    </source>
</reference>
<proteinExistence type="predicted"/>
<dbReference type="RefSeq" id="WP_259864116.1">
    <property type="nucleotide sequence ID" value="NZ_BAAAST010000199.1"/>
</dbReference>
<evidence type="ECO:0000313" key="1">
    <source>
        <dbReference type="EMBL" id="UWP85820.1"/>
    </source>
</evidence>
<keyword evidence="2" id="KW-1185">Reference proteome</keyword>
<protein>
    <submittedName>
        <fullName evidence="1">Uncharacterized protein</fullName>
    </submittedName>
</protein>
<evidence type="ECO:0000313" key="2">
    <source>
        <dbReference type="Proteomes" id="UP001059617"/>
    </source>
</evidence>
<accession>A0ABY5W8X0</accession>
<dbReference type="EMBL" id="CP073720">
    <property type="protein sequence ID" value="UWP85820.1"/>
    <property type="molecule type" value="Genomic_DNA"/>
</dbReference>
<sequence length="66" mass="7211">MPFATADDLATWMSDPARGDRWLPPDVARKFIDDGWAPSLVFTPEAGVVSGAEWIGTRDDAEHPTP</sequence>
<name>A0ABY5W8X0_9ACTN</name>